<evidence type="ECO:0000256" key="1">
    <source>
        <dbReference type="ARBA" id="ARBA00007061"/>
    </source>
</evidence>
<keyword evidence="2" id="KW-0808">Transferase</keyword>
<dbReference type="PANTHER" id="PTHR43323">
    <property type="entry name" value="3-HYDROXY-3-METHYLGLUTARYL COENZYME A SYNTHASE"/>
    <property type="match status" value="1"/>
</dbReference>
<feature type="domain" description="Hydroxymethylglutaryl-coenzyme A synthase N-terminal" evidence="3">
    <location>
        <begin position="119"/>
        <end position="165"/>
    </location>
</feature>
<dbReference type="eggNOG" id="KOG1393">
    <property type="taxonomic scope" value="Eukaryota"/>
</dbReference>
<reference evidence="5" key="1">
    <citation type="journal article" date="2013" name="Nature">
        <title>Draft genome of the wheat A-genome progenitor Triticum urartu.</title>
        <authorList>
            <person name="Ling H.Q."/>
            <person name="Zhao S."/>
            <person name="Liu D."/>
            <person name="Wang J."/>
            <person name="Sun H."/>
            <person name="Zhang C."/>
            <person name="Fan H."/>
            <person name="Li D."/>
            <person name="Dong L."/>
            <person name="Tao Y."/>
            <person name="Gao C."/>
            <person name="Wu H."/>
            <person name="Li Y."/>
            <person name="Cui Y."/>
            <person name="Guo X."/>
            <person name="Zheng S."/>
            <person name="Wang B."/>
            <person name="Yu K."/>
            <person name="Liang Q."/>
            <person name="Yang W."/>
            <person name="Lou X."/>
            <person name="Chen J."/>
            <person name="Feng M."/>
            <person name="Jian J."/>
            <person name="Zhang X."/>
            <person name="Luo G."/>
            <person name="Jiang Y."/>
            <person name="Liu J."/>
            <person name="Wang Z."/>
            <person name="Sha Y."/>
            <person name="Zhang B."/>
            <person name="Wu H."/>
            <person name="Tang D."/>
            <person name="Shen Q."/>
            <person name="Xue P."/>
            <person name="Zou S."/>
            <person name="Wang X."/>
            <person name="Liu X."/>
            <person name="Wang F."/>
            <person name="Yang Y."/>
            <person name="An X."/>
            <person name="Dong Z."/>
            <person name="Zhang K."/>
            <person name="Zhang X."/>
            <person name="Luo M.C."/>
            <person name="Dvorak J."/>
            <person name="Tong Y."/>
            <person name="Wang J."/>
            <person name="Yang H."/>
            <person name="Li Z."/>
            <person name="Wang D."/>
            <person name="Zhang A."/>
            <person name="Wang J."/>
        </authorList>
    </citation>
    <scope>NUCLEOTIDE SEQUENCE</scope>
</reference>
<dbReference type="InterPro" id="IPR013746">
    <property type="entry name" value="HMG_CoA_synt_C_dom"/>
</dbReference>
<dbReference type="PANTHER" id="PTHR43323:SF2">
    <property type="entry name" value="HYDROXYMETHYLGLUTARYL-COA SYNTHASE"/>
    <property type="match status" value="1"/>
</dbReference>
<dbReference type="GO" id="GO:0010142">
    <property type="term" value="P:farnesyl diphosphate biosynthetic process, mevalonate pathway"/>
    <property type="evidence" value="ECO:0007669"/>
    <property type="project" value="InterPro"/>
</dbReference>
<name>M8A3T1_TRIUA</name>
<sequence>MFRLSVLLPAIAAWGALRHCCSDGMHSAYMVEESCPQALTTEQPRPQQGHGDLRHRAHFGANVVMKESKKEKYATVYLAAQFSYPSQGLIVSCRPSLSVRGRGGLHLVEPGVRGKLESCVSLTIVKSLLEKYYIDLKLIGRLEVGSETVIDKSKSIKTWLMQFLEVYAEGPARPGGAAAVAMLIGPNAPISFEIKYRAFHMTHVYDLYKPHLASEYQVRIPSPVFVCLF</sequence>
<dbReference type="Pfam" id="PF01154">
    <property type="entry name" value="HMG_CoA_synt_N"/>
    <property type="match status" value="1"/>
</dbReference>
<dbReference type="GO" id="GO:0006084">
    <property type="term" value="P:acetyl-CoA metabolic process"/>
    <property type="evidence" value="ECO:0007669"/>
    <property type="project" value="InterPro"/>
</dbReference>
<evidence type="ECO:0000256" key="2">
    <source>
        <dbReference type="ARBA" id="ARBA00022679"/>
    </source>
</evidence>
<comment type="similarity">
    <text evidence="1">Belongs to the thiolase-like superfamily. HMG-CoA synthase family.</text>
</comment>
<dbReference type="Gene3D" id="3.40.47.10">
    <property type="match status" value="2"/>
</dbReference>
<evidence type="ECO:0000259" key="4">
    <source>
        <dbReference type="Pfam" id="PF08540"/>
    </source>
</evidence>
<proteinExistence type="inferred from homology"/>
<evidence type="ECO:0000259" key="3">
    <source>
        <dbReference type="Pfam" id="PF01154"/>
    </source>
</evidence>
<protein>
    <submittedName>
        <fullName evidence="5">Hydroxymethylglutaryl-CoA synthase</fullName>
    </submittedName>
</protein>
<dbReference type="Pfam" id="PF08540">
    <property type="entry name" value="HMG_CoA_synt_C"/>
    <property type="match status" value="1"/>
</dbReference>
<dbReference type="EMBL" id="KD030098">
    <property type="protein sequence ID" value="EMS66636.1"/>
    <property type="molecule type" value="Genomic_DNA"/>
</dbReference>
<feature type="domain" description="Hydroxymethylglutaryl-coenzyme A synthase C-terminal" evidence="4">
    <location>
        <begin position="190"/>
        <end position="218"/>
    </location>
</feature>
<dbReference type="AlphaFoldDB" id="M8A3T1"/>
<accession>M8A3T1</accession>
<gene>
    <name evidence="5" type="ORF">TRIUR3_04263</name>
</gene>
<dbReference type="STRING" id="4572.M8A3T1"/>
<organism evidence="5">
    <name type="scientific">Triticum urartu</name>
    <name type="common">Red wild einkorn</name>
    <name type="synonym">Crithodium urartu</name>
    <dbReference type="NCBI Taxonomy" id="4572"/>
    <lineage>
        <taxon>Eukaryota</taxon>
        <taxon>Viridiplantae</taxon>
        <taxon>Streptophyta</taxon>
        <taxon>Embryophyta</taxon>
        <taxon>Tracheophyta</taxon>
        <taxon>Spermatophyta</taxon>
        <taxon>Magnoliopsida</taxon>
        <taxon>Liliopsida</taxon>
        <taxon>Poales</taxon>
        <taxon>Poaceae</taxon>
        <taxon>BOP clade</taxon>
        <taxon>Pooideae</taxon>
        <taxon>Triticodae</taxon>
        <taxon>Triticeae</taxon>
        <taxon>Triticinae</taxon>
        <taxon>Triticum</taxon>
    </lineage>
</organism>
<dbReference type="GO" id="GO:0004421">
    <property type="term" value="F:hydroxymethylglutaryl-CoA synthase activity"/>
    <property type="evidence" value="ECO:0007669"/>
    <property type="project" value="InterPro"/>
</dbReference>
<dbReference type="InterPro" id="IPR016039">
    <property type="entry name" value="Thiolase-like"/>
</dbReference>
<evidence type="ECO:0000313" key="5">
    <source>
        <dbReference type="EMBL" id="EMS66636.1"/>
    </source>
</evidence>
<dbReference type="InterPro" id="IPR013528">
    <property type="entry name" value="HMG_CoA_synth_N"/>
</dbReference>